<keyword evidence="2" id="KW-1185">Reference proteome</keyword>
<dbReference type="Proteomes" id="UP000789920">
    <property type="component" value="Unassembled WGS sequence"/>
</dbReference>
<comment type="caution">
    <text evidence="1">The sequence shown here is derived from an EMBL/GenBank/DDBJ whole genome shotgun (WGS) entry which is preliminary data.</text>
</comment>
<feature type="non-terminal residue" evidence="1">
    <location>
        <position position="474"/>
    </location>
</feature>
<organism evidence="1 2">
    <name type="scientific">Racocetra persica</name>
    <dbReference type="NCBI Taxonomy" id="160502"/>
    <lineage>
        <taxon>Eukaryota</taxon>
        <taxon>Fungi</taxon>
        <taxon>Fungi incertae sedis</taxon>
        <taxon>Mucoromycota</taxon>
        <taxon>Glomeromycotina</taxon>
        <taxon>Glomeromycetes</taxon>
        <taxon>Diversisporales</taxon>
        <taxon>Gigasporaceae</taxon>
        <taxon>Racocetra</taxon>
    </lineage>
</organism>
<accession>A0ACA9MY76</accession>
<dbReference type="EMBL" id="CAJVQC010010413">
    <property type="protein sequence ID" value="CAG8616265.1"/>
    <property type="molecule type" value="Genomic_DNA"/>
</dbReference>
<sequence length="474" mass="54687">MPSTPNNKSLFQKIPHQPGCYLFKDKTGTIIYVGKAQNLKKRISSYFLNPQENCFYQQIHSFNTIITNNVKEALILEQNLIKKYQPRFNVLLKDSHYYPYLEITAGENPRYKVVRKININTSSASPSEYFGPFPDGTKAREILQLLERLLPLAKCKAVRKFFRGQTQEIKKKIKDSLRKNIVNLAFEIAQKEKKILDNIDFFTSQQNIEFLREENSDFLGVYEQENVIAFCLLIYRYGKLVATDEAAFPAWNNAAEITETYLYQFYQNNLPPAVLYTAKKLPEIKLLGEELGFVCKSPQRGRKKEVINLAQQNAQQCLDISNLYKQDIVAGFLTFINGEKNPSQSKLYKLENEVENNSVLANPSTEPASDLARIKKACRIHFQKYSSGKKPDLIIVDGGKEQVKSVQQVLRELAFEIPIIGLAKDEKHQTAKIITNTLQELNFGQNERVKNFLTNCQAEVHRYALNFHRQLHRR</sequence>
<proteinExistence type="predicted"/>
<protein>
    <submittedName>
        <fullName evidence="1">12593_t:CDS:1</fullName>
    </submittedName>
</protein>
<evidence type="ECO:0000313" key="1">
    <source>
        <dbReference type="EMBL" id="CAG8616265.1"/>
    </source>
</evidence>
<evidence type="ECO:0000313" key="2">
    <source>
        <dbReference type="Proteomes" id="UP000789920"/>
    </source>
</evidence>
<reference evidence="1" key="1">
    <citation type="submission" date="2021-06" db="EMBL/GenBank/DDBJ databases">
        <authorList>
            <person name="Kallberg Y."/>
            <person name="Tangrot J."/>
            <person name="Rosling A."/>
        </authorList>
    </citation>
    <scope>NUCLEOTIDE SEQUENCE</scope>
    <source>
        <strain evidence="1">MA461A</strain>
    </source>
</reference>
<name>A0ACA9MY76_9GLOM</name>
<gene>
    <name evidence="1" type="ORF">RPERSI_LOCUS6516</name>
</gene>